<evidence type="ECO:0000313" key="1">
    <source>
        <dbReference type="EMBL" id="MEE1943886.1"/>
    </source>
</evidence>
<dbReference type="Proteomes" id="UP001336835">
    <property type="component" value="Unassembled WGS sequence"/>
</dbReference>
<evidence type="ECO:0000313" key="2">
    <source>
        <dbReference type="Proteomes" id="UP001336835"/>
    </source>
</evidence>
<proteinExistence type="predicted"/>
<sequence length="134" mass="15521">MIDKNFIDDLEYQVTGACIEVHRALGPGLLEKVYHKCLTRELQLRNISFIAEQVVTISYKGMLLDTELRVDLLIEDFLILELKAVEKILPIHEAQILTYMKILRVPKGLLINFNCTNIVQNGKKPFINEYYPPF</sequence>
<comment type="caution">
    <text evidence="1">The sequence shown here is derived from an EMBL/GenBank/DDBJ whole genome shotgun (WGS) entry which is preliminary data.</text>
</comment>
<dbReference type="EMBL" id="JAZDQT010000001">
    <property type="protein sequence ID" value="MEE1943886.1"/>
    <property type="molecule type" value="Genomic_DNA"/>
</dbReference>
<name>A0ABU7I3J3_9SPHI</name>
<reference evidence="1 2" key="1">
    <citation type="submission" date="2024-01" db="EMBL/GenBank/DDBJ databases">
        <title>Pedobacter sp. nov., isolated from fresh soil.</title>
        <authorList>
            <person name="Le N.T.T."/>
        </authorList>
    </citation>
    <scope>NUCLEOTIDE SEQUENCE [LARGE SCALE GENOMIC DNA]</scope>
    <source>
        <strain evidence="1 2">KR3-3</strain>
    </source>
</reference>
<organism evidence="1 2">
    <name type="scientific">Pedobacter albus</name>
    <dbReference type="NCBI Taxonomy" id="3113905"/>
    <lineage>
        <taxon>Bacteria</taxon>
        <taxon>Pseudomonadati</taxon>
        <taxon>Bacteroidota</taxon>
        <taxon>Sphingobacteriia</taxon>
        <taxon>Sphingobacteriales</taxon>
        <taxon>Sphingobacteriaceae</taxon>
        <taxon>Pedobacter</taxon>
    </lineage>
</organism>
<dbReference type="InterPro" id="IPR026350">
    <property type="entry name" value="GxxExxY"/>
</dbReference>
<dbReference type="Pfam" id="PF13366">
    <property type="entry name" value="PDDEXK_3"/>
    <property type="match status" value="1"/>
</dbReference>
<protein>
    <submittedName>
        <fullName evidence="1">GxxExxY protein</fullName>
    </submittedName>
</protein>
<dbReference type="NCBIfam" id="TIGR04256">
    <property type="entry name" value="GxxExxY"/>
    <property type="match status" value="1"/>
</dbReference>
<keyword evidence="2" id="KW-1185">Reference proteome</keyword>
<dbReference type="RefSeq" id="WP_330106282.1">
    <property type="nucleotide sequence ID" value="NZ_JAZDQT010000001.1"/>
</dbReference>
<accession>A0ABU7I3J3</accession>
<gene>
    <name evidence="1" type="ORF">VRU48_02125</name>
</gene>